<organism evidence="2 3">
    <name type="scientific">Solitalea canadensis (strain ATCC 29591 / DSM 3403 / JCM 21819 / LMG 8368 / NBRC 15130 / NCIMB 12057 / USAM 9D)</name>
    <name type="common">Flexibacter canadensis</name>
    <dbReference type="NCBI Taxonomy" id="929556"/>
    <lineage>
        <taxon>Bacteria</taxon>
        <taxon>Pseudomonadati</taxon>
        <taxon>Bacteroidota</taxon>
        <taxon>Sphingobacteriia</taxon>
        <taxon>Sphingobacteriales</taxon>
        <taxon>Sphingobacteriaceae</taxon>
        <taxon>Solitalea</taxon>
    </lineage>
</organism>
<reference evidence="2" key="1">
    <citation type="submission" date="2012-02" db="EMBL/GenBank/DDBJ databases">
        <title>The complete genome of Solitalea canadensis DSM 3403.</title>
        <authorList>
            <consortium name="US DOE Joint Genome Institute (JGI-PGF)"/>
            <person name="Lucas S."/>
            <person name="Copeland A."/>
            <person name="Lapidus A."/>
            <person name="Glavina del Rio T."/>
            <person name="Dalin E."/>
            <person name="Tice H."/>
            <person name="Bruce D."/>
            <person name="Goodwin L."/>
            <person name="Pitluck S."/>
            <person name="Peters L."/>
            <person name="Ovchinnikova G."/>
            <person name="Lu M."/>
            <person name="Kyrpides N."/>
            <person name="Mavromatis K."/>
            <person name="Ivanova N."/>
            <person name="Brettin T."/>
            <person name="Detter J.C."/>
            <person name="Han C."/>
            <person name="Larimer F."/>
            <person name="Land M."/>
            <person name="Hauser L."/>
            <person name="Markowitz V."/>
            <person name="Cheng J.-F."/>
            <person name="Hugenholtz P."/>
            <person name="Woyke T."/>
            <person name="Wu D."/>
            <person name="Spring S."/>
            <person name="Schroeder M."/>
            <person name="Kopitz M."/>
            <person name="Brambilla E."/>
            <person name="Klenk H.-P."/>
            <person name="Eisen J.A."/>
        </authorList>
    </citation>
    <scope>NUCLEOTIDE SEQUENCE</scope>
    <source>
        <strain evidence="2">DSM 3403</strain>
    </source>
</reference>
<keyword evidence="1" id="KW-0472">Membrane</keyword>
<dbReference type="STRING" id="929556.Solca_1124"/>
<keyword evidence="1" id="KW-1133">Transmembrane helix</keyword>
<evidence type="ECO:0000256" key="1">
    <source>
        <dbReference type="SAM" id="Phobius"/>
    </source>
</evidence>
<dbReference type="eggNOG" id="COG1216">
    <property type="taxonomic scope" value="Bacteria"/>
</dbReference>
<feature type="transmembrane region" description="Helical" evidence="1">
    <location>
        <begin position="320"/>
        <end position="342"/>
    </location>
</feature>
<feature type="transmembrane region" description="Helical" evidence="1">
    <location>
        <begin position="58"/>
        <end position="77"/>
    </location>
</feature>
<sequence length="452" mass="51791">MKKAIPYSLHLILLLLLIILCYFTQRENSTQLISLFIASFAAYFAILRFYNDEDNYKINLWSGFILRVAVIFALPNLTNDFYRFVWDGQLLTLGFDPFAHRPASYLAAGVQLQGITPELYSKLNSPNYYSIYPPFCQSIFGIACSIFPNDIYKSVLVMKATILLFELGTLGMIASLLKQFKLPRNRIAIYALNPLCIVEFCGNLHFEAGMIFFTLLVIYLLTINRTLIASLFMAMAFCIKLLPALFIPLLLRPFGFRKSFDIAFLGLVAAVIFSLPFVYNIDQLRHIVETFHLYYEKLTFNASFFYLIKAIQTKITGSINLLLIGKIIGGIFIAAMFYLTFFTSKKREMLPTRMMWALFAFLLLSPAVFPWYCIALLALSLFTNYRFPLIWSCLIPLTYIAYTTTPFKENLWITGIEYTLLAAYLLFELIGKKNFIDAPLKTNPPITAAEVH</sequence>
<name>H8KQ62_SOLCM</name>
<dbReference type="Proteomes" id="UP000007590">
    <property type="component" value="Chromosome"/>
</dbReference>
<evidence type="ECO:0000313" key="3">
    <source>
        <dbReference type="Proteomes" id="UP000007590"/>
    </source>
</evidence>
<feature type="transmembrane region" description="Helical" evidence="1">
    <location>
        <begin position="262"/>
        <end position="279"/>
    </location>
</feature>
<protein>
    <submittedName>
        <fullName evidence="2">Uncharacterized protein</fullName>
    </submittedName>
</protein>
<feature type="transmembrane region" description="Helical" evidence="1">
    <location>
        <begin position="389"/>
        <end position="405"/>
    </location>
</feature>
<keyword evidence="3" id="KW-1185">Reference proteome</keyword>
<feature type="transmembrane region" description="Helical" evidence="1">
    <location>
        <begin position="31"/>
        <end position="51"/>
    </location>
</feature>
<keyword evidence="1" id="KW-0812">Transmembrane</keyword>
<feature type="transmembrane region" description="Helical" evidence="1">
    <location>
        <begin position="227"/>
        <end position="250"/>
    </location>
</feature>
<dbReference type="OrthoDB" id="1491846at2"/>
<dbReference type="HOGENOM" id="CLU_606589_0_0_10"/>
<dbReference type="RefSeq" id="WP_014679457.1">
    <property type="nucleotide sequence ID" value="NC_017770.1"/>
</dbReference>
<feature type="transmembrane region" description="Helical" evidence="1">
    <location>
        <begin position="189"/>
        <end position="221"/>
    </location>
</feature>
<feature type="transmembrane region" description="Helical" evidence="1">
    <location>
        <begin position="411"/>
        <end position="431"/>
    </location>
</feature>
<evidence type="ECO:0000313" key="2">
    <source>
        <dbReference type="EMBL" id="AFD06230.1"/>
    </source>
</evidence>
<proteinExistence type="predicted"/>
<dbReference type="EMBL" id="CP003349">
    <property type="protein sequence ID" value="AFD06230.1"/>
    <property type="molecule type" value="Genomic_DNA"/>
</dbReference>
<gene>
    <name evidence="2" type="ordered locus">Solca_1124</name>
</gene>
<accession>H8KQ62</accession>
<feature type="transmembrane region" description="Helical" evidence="1">
    <location>
        <begin position="7"/>
        <end position="25"/>
    </location>
</feature>
<dbReference type="KEGG" id="scn:Solca_1124"/>
<feature type="transmembrane region" description="Helical" evidence="1">
    <location>
        <begin position="354"/>
        <end position="382"/>
    </location>
</feature>
<dbReference type="AlphaFoldDB" id="H8KQ62"/>
<dbReference type="Pfam" id="PF26314">
    <property type="entry name" value="MptA_B_family"/>
    <property type="match status" value="1"/>
</dbReference>
<feature type="transmembrane region" description="Helical" evidence="1">
    <location>
        <begin position="156"/>
        <end position="177"/>
    </location>
</feature>